<organism evidence="11 12">
    <name type="scientific">Sphaerochaeta associata</name>
    <dbReference type="NCBI Taxonomy" id="1129264"/>
    <lineage>
        <taxon>Bacteria</taxon>
        <taxon>Pseudomonadati</taxon>
        <taxon>Spirochaetota</taxon>
        <taxon>Spirochaetia</taxon>
        <taxon>Spirochaetales</taxon>
        <taxon>Sphaerochaetaceae</taxon>
        <taxon>Sphaerochaeta</taxon>
    </lineage>
</organism>
<dbReference type="InterPro" id="IPR001789">
    <property type="entry name" value="Sig_transdc_resp-reg_receiver"/>
</dbReference>
<dbReference type="PROSITE" id="PS50110">
    <property type="entry name" value="RESPONSE_REGULATORY"/>
    <property type="match status" value="1"/>
</dbReference>
<keyword evidence="5" id="KW-0805">Transcription regulation</keyword>
<dbReference type="PANTHER" id="PTHR42713">
    <property type="entry name" value="HISTIDINE KINASE-RELATED"/>
    <property type="match status" value="1"/>
</dbReference>
<keyword evidence="7" id="KW-0804">Transcription</keyword>
<dbReference type="RefSeq" id="WP_244772079.1">
    <property type="nucleotide sequence ID" value="NZ_CP094929.1"/>
</dbReference>
<comment type="subcellular location">
    <subcellularLocation>
        <location evidence="1">Cytoplasm</location>
    </subcellularLocation>
</comment>
<protein>
    <submittedName>
        <fullName evidence="11">Response regulator</fullName>
    </submittedName>
</protein>
<dbReference type="Pfam" id="PF12833">
    <property type="entry name" value="HTH_18"/>
    <property type="match status" value="1"/>
</dbReference>
<dbReference type="Proteomes" id="UP000829708">
    <property type="component" value="Chromosome"/>
</dbReference>
<gene>
    <name evidence="11" type="ORF">MUG09_14100</name>
</gene>
<keyword evidence="3 8" id="KW-0597">Phosphoprotein</keyword>
<evidence type="ECO:0000313" key="12">
    <source>
        <dbReference type="Proteomes" id="UP000829708"/>
    </source>
</evidence>
<dbReference type="SUPFAM" id="SSF46689">
    <property type="entry name" value="Homeodomain-like"/>
    <property type="match status" value="2"/>
</dbReference>
<sequence>MKLKVIIADDEHRICQMLARFIDCEALNLEIVDMASDGEELLSKIRTENPDIVITDICMPKESGMEVIRQAVQMGLTCKFIIISGFRQFDYAYTALKYDVSDYLLKPVDKNELNTALGKIAWQLRHKNESIPSGKEQDIHHYFILKGAKKLLAKPVALGELNTTYRTNFQKGLFQVILIRIDSIGKPRSIPENPASIHREVQNKIIGHLSPYCHDIIATREWDDIIAILNYPERNTESLQSVLYELFSVVKRNVEMFGGVTATLCIGSAYADINKIDTSKTEATDAAWKRMASKLGTIITAEAHGSEHQPSLEPTLHALEQRIQKAFETLNIKEYSTCIEELFSFPSQVISSSEVKHFVRSIPELFFEQHESTLAEMYTIEHIAKEIRYELRMVTSFTTCRSTLIRVLSGLMDEVRDHMYQRNTKPIRLAMDFVKSKYANPITLDDVASEVGLSSVYFSSIFKKETSQNFTDFLMEYRMTIAKNLLKSSNLSIKEIAHEVSFLDPRYFSKVFKKIVGIKPTDYKKIYS</sequence>
<dbReference type="PANTHER" id="PTHR42713:SF3">
    <property type="entry name" value="TRANSCRIPTIONAL REGULATORY PROTEIN HPTR"/>
    <property type="match status" value="1"/>
</dbReference>
<evidence type="ECO:0000256" key="1">
    <source>
        <dbReference type="ARBA" id="ARBA00004496"/>
    </source>
</evidence>
<evidence type="ECO:0000256" key="5">
    <source>
        <dbReference type="ARBA" id="ARBA00023015"/>
    </source>
</evidence>
<evidence type="ECO:0000259" key="10">
    <source>
        <dbReference type="PROSITE" id="PS50110"/>
    </source>
</evidence>
<keyword evidence="6" id="KW-0238">DNA-binding</keyword>
<dbReference type="Gene3D" id="1.10.10.60">
    <property type="entry name" value="Homeodomain-like"/>
    <property type="match status" value="2"/>
</dbReference>
<keyword evidence="12" id="KW-1185">Reference proteome</keyword>
<dbReference type="Pfam" id="PF00072">
    <property type="entry name" value="Response_reg"/>
    <property type="match status" value="1"/>
</dbReference>
<dbReference type="InterPro" id="IPR009057">
    <property type="entry name" value="Homeodomain-like_sf"/>
</dbReference>
<dbReference type="SMART" id="SM00448">
    <property type="entry name" value="REC"/>
    <property type="match status" value="1"/>
</dbReference>
<dbReference type="EMBL" id="CP094929">
    <property type="protein sequence ID" value="UOM50692.1"/>
    <property type="molecule type" value="Genomic_DNA"/>
</dbReference>
<accession>A0ABY4DA20</accession>
<dbReference type="SMART" id="SM00342">
    <property type="entry name" value="HTH_ARAC"/>
    <property type="match status" value="1"/>
</dbReference>
<evidence type="ECO:0000256" key="2">
    <source>
        <dbReference type="ARBA" id="ARBA00022490"/>
    </source>
</evidence>
<evidence type="ECO:0000256" key="8">
    <source>
        <dbReference type="PROSITE-ProRule" id="PRU00169"/>
    </source>
</evidence>
<dbReference type="CDD" id="cd17536">
    <property type="entry name" value="REC_YesN-like"/>
    <property type="match status" value="1"/>
</dbReference>
<feature type="domain" description="Response regulatory" evidence="10">
    <location>
        <begin position="4"/>
        <end position="121"/>
    </location>
</feature>
<dbReference type="Gene3D" id="3.40.50.2300">
    <property type="match status" value="1"/>
</dbReference>
<keyword evidence="2" id="KW-0963">Cytoplasm</keyword>
<evidence type="ECO:0000256" key="4">
    <source>
        <dbReference type="ARBA" id="ARBA00023012"/>
    </source>
</evidence>
<proteinExistence type="predicted"/>
<dbReference type="InterPro" id="IPR018060">
    <property type="entry name" value="HTH_AraC"/>
</dbReference>
<name>A0ABY4DA20_9SPIR</name>
<evidence type="ECO:0000256" key="3">
    <source>
        <dbReference type="ARBA" id="ARBA00022553"/>
    </source>
</evidence>
<evidence type="ECO:0000256" key="7">
    <source>
        <dbReference type="ARBA" id="ARBA00023163"/>
    </source>
</evidence>
<dbReference type="SUPFAM" id="SSF52172">
    <property type="entry name" value="CheY-like"/>
    <property type="match status" value="1"/>
</dbReference>
<dbReference type="InterPro" id="IPR011006">
    <property type="entry name" value="CheY-like_superfamily"/>
</dbReference>
<evidence type="ECO:0000259" key="9">
    <source>
        <dbReference type="PROSITE" id="PS01124"/>
    </source>
</evidence>
<evidence type="ECO:0000313" key="11">
    <source>
        <dbReference type="EMBL" id="UOM50692.1"/>
    </source>
</evidence>
<dbReference type="InterPro" id="IPR051552">
    <property type="entry name" value="HptR"/>
</dbReference>
<evidence type="ECO:0000256" key="6">
    <source>
        <dbReference type="ARBA" id="ARBA00023125"/>
    </source>
</evidence>
<dbReference type="PROSITE" id="PS01124">
    <property type="entry name" value="HTH_ARAC_FAMILY_2"/>
    <property type="match status" value="1"/>
</dbReference>
<feature type="modified residue" description="4-aspartylphosphate" evidence="8">
    <location>
        <position position="56"/>
    </location>
</feature>
<keyword evidence="4" id="KW-0902">Two-component regulatory system</keyword>
<feature type="domain" description="HTH araC/xylS-type" evidence="9">
    <location>
        <begin position="428"/>
        <end position="526"/>
    </location>
</feature>
<reference evidence="12" key="1">
    <citation type="journal article" date="2024" name="J Bioinform Genom">
        <title>Complete genome sequence of the type strain bacterium Sphaerochaeta associata GLS2t (VKM B-2742)t.</title>
        <authorList>
            <person name="Troshina O.Y."/>
            <person name="Tepeeva A.N."/>
            <person name="Arzamasceva V.O."/>
            <person name="Whitman W.B."/>
            <person name="Varghese N."/>
            <person name="Shapiro N."/>
            <person name="Woyke T."/>
            <person name="Kripides N.C."/>
            <person name="Vasilenko O.V."/>
        </authorList>
    </citation>
    <scope>NUCLEOTIDE SEQUENCE [LARGE SCALE GENOMIC DNA]</scope>
    <source>
        <strain evidence="12">GLS2T</strain>
    </source>
</reference>